<organism evidence="5 6">
    <name type="scientific">Candidatus Pantoea multigeneris</name>
    <dbReference type="NCBI Taxonomy" id="2608357"/>
    <lineage>
        <taxon>Bacteria</taxon>
        <taxon>Pseudomonadati</taxon>
        <taxon>Pseudomonadota</taxon>
        <taxon>Gammaproteobacteria</taxon>
        <taxon>Enterobacterales</taxon>
        <taxon>Erwiniaceae</taxon>
        <taxon>Pantoea</taxon>
    </lineage>
</organism>
<sequence>MKINQANVMNQVVVDMLTWIDDHLDDELKACVVTEKSGYTRWHFQRKFRQITGISLAEYIRYRRLQNAAHALAETNSKIMTIALDNGFTSQQSLTRLFRRYLGCTPTDVRRDYADRPEHLDQLLQPLQTALLPMVA</sequence>
<dbReference type="RefSeq" id="WP_167014550.1">
    <property type="nucleotide sequence ID" value="NZ_VWXF01000004.1"/>
</dbReference>
<gene>
    <name evidence="5" type="ORF">F3J40_10980</name>
</gene>
<accession>A0ABX0RFV5</accession>
<dbReference type="Proteomes" id="UP001515683">
    <property type="component" value="Unassembled WGS sequence"/>
</dbReference>
<keyword evidence="1" id="KW-0805">Transcription regulation</keyword>
<dbReference type="PANTHER" id="PTHR47504">
    <property type="entry name" value="RIGHT ORIGIN-BINDING PROTEIN"/>
    <property type="match status" value="1"/>
</dbReference>
<evidence type="ECO:0000256" key="2">
    <source>
        <dbReference type="ARBA" id="ARBA00023125"/>
    </source>
</evidence>
<dbReference type="InterPro" id="IPR018060">
    <property type="entry name" value="HTH_AraC"/>
</dbReference>
<dbReference type="InterPro" id="IPR009057">
    <property type="entry name" value="Homeodomain-like_sf"/>
</dbReference>
<reference evidence="5 6" key="1">
    <citation type="journal article" date="2019" name="bioRxiv">
        <title>Bacteria contribute to plant secondary compound degradation in a generalist herbivore system.</title>
        <authorList>
            <person name="Francoeur C.B."/>
            <person name="Khadempour L."/>
            <person name="Moreira-Soto R.D."/>
            <person name="Gotting K."/>
            <person name="Book A.J."/>
            <person name="Pinto-Tomas A.A."/>
            <person name="Keefover-Ring K."/>
            <person name="Currie C.R."/>
        </authorList>
    </citation>
    <scope>NUCLEOTIDE SEQUENCE [LARGE SCALE GENOMIC DNA]</scope>
    <source>
        <strain evidence="5">Acro-835</strain>
    </source>
</reference>
<keyword evidence="3" id="KW-0804">Transcription</keyword>
<dbReference type="InterPro" id="IPR050959">
    <property type="entry name" value="MarA-like"/>
</dbReference>
<protein>
    <submittedName>
        <fullName evidence="5">Helix-turn-helix domain-containing protein</fullName>
    </submittedName>
</protein>
<feature type="domain" description="HTH araC/xylS-type" evidence="4">
    <location>
        <begin position="14"/>
        <end position="112"/>
    </location>
</feature>
<dbReference type="SUPFAM" id="SSF46689">
    <property type="entry name" value="Homeodomain-like"/>
    <property type="match status" value="2"/>
</dbReference>
<evidence type="ECO:0000313" key="5">
    <source>
        <dbReference type="EMBL" id="NIF22120.1"/>
    </source>
</evidence>
<evidence type="ECO:0000256" key="1">
    <source>
        <dbReference type="ARBA" id="ARBA00023015"/>
    </source>
</evidence>
<dbReference type="Pfam" id="PF12833">
    <property type="entry name" value="HTH_18"/>
    <property type="match status" value="1"/>
</dbReference>
<dbReference type="SMART" id="SM00342">
    <property type="entry name" value="HTH_ARAC"/>
    <property type="match status" value="1"/>
</dbReference>
<keyword evidence="6" id="KW-1185">Reference proteome</keyword>
<dbReference type="PROSITE" id="PS01124">
    <property type="entry name" value="HTH_ARAC_FAMILY_2"/>
    <property type="match status" value="1"/>
</dbReference>
<dbReference type="InterPro" id="IPR018062">
    <property type="entry name" value="HTH_AraC-typ_CS"/>
</dbReference>
<proteinExistence type="predicted"/>
<evidence type="ECO:0000313" key="6">
    <source>
        <dbReference type="Proteomes" id="UP001515683"/>
    </source>
</evidence>
<dbReference type="Gene3D" id="1.10.10.60">
    <property type="entry name" value="Homeodomain-like"/>
    <property type="match status" value="2"/>
</dbReference>
<keyword evidence="2" id="KW-0238">DNA-binding</keyword>
<evidence type="ECO:0000256" key="3">
    <source>
        <dbReference type="ARBA" id="ARBA00023163"/>
    </source>
</evidence>
<dbReference type="PROSITE" id="PS00041">
    <property type="entry name" value="HTH_ARAC_FAMILY_1"/>
    <property type="match status" value="1"/>
</dbReference>
<comment type="caution">
    <text evidence="5">The sequence shown here is derived from an EMBL/GenBank/DDBJ whole genome shotgun (WGS) entry which is preliminary data.</text>
</comment>
<dbReference type="PANTHER" id="PTHR47504:SF5">
    <property type="entry name" value="RIGHT ORIGIN-BINDING PROTEIN"/>
    <property type="match status" value="1"/>
</dbReference>
<name>A0ABX0RFV5_9GAMM</name>
<dbReference type="EMBL" id="VWXF01000004">
    <property type="protein sequence ID" value="NIF22120.1"/>
    <property type="molecule type" value="Genomic_DNA"/>
</dbReference>
<evidence type="ECO:0000259" key="4">
    <source>
        <dbReference type="PROSITE" id="PS01124"/>
    </source>
</evidence>